<dbReference type="Gene3D" id="2.40.160.60">
    <property type="entry name" value="Outer membrane protein transport protein (OMPP1/FadL/TodX)"/>
    <property type="match status" value="1"/>
</dbReference>
<sequence length="347" mass="39462">MTFLGMILAATLSFGQLFVQEGIGQELMSSPGVLALSGAKMPGALLPGFLGTGEKAICYRFSFNLNSHTEKRGVLAYDQFDNTVGEATIYSKAWNYSNIGFTAIGYKMGGRGLAMGFYPRYDLTYDYDRIERSDAYTVLREKHDKKRGKIYETFLSFGSKIKGPFYGGIRLSYLMGSLREENYYMALPDTEQQYTHNYDMSGFTASLNLLYKKEYLISSLLFSLPARLKGDLDRMYPLEIATHFCLKPPAKLPTAIFFSYTYAAWSGIDTAYTGGEEYHDSHKFSLAFQHLLLDRTPLRVGASITKSYVRQDFWYPSFSFGIGYILRNGMRLEFGTSYMPLNYYLYD</sequence>
<accession>A0A7C0XA49</accession>
<reference evidence="1" key="1">
    <citation type="journal article" date="2020" name="mSystems">
        <title>Genome- and Community-Level Interaction Insights into Carbon Utilization and Element Cycling Functions of Hydrothermarchaeota in Hydrothermal Sediment.</title>
        <authorList>
            <person name="Zhou Z."/>
            <person name="Liu Y."/>
            <person name="Xu W."/>
            <person name="Pan J."/>
            <person name="Luo Z.H."/>
            <person name="Li M."/>
        </authorList>
    </citation>
    <scope>NUCLEOTIDE SEQUENCE [LARGE SCALE GENOMIC DNA]</scope>
    <source>
        <strain evidence="1">HyVt-237</strain>
    </source>
</reference>
<protein>
    <submittedName>
        <fullName evidence="1">Uncharacterized protein</fullName>
    </submittedName>
</protein>
<feature type="non-terminal residue" evidence="1">
    <location>
        <position position="347"/>
    </location>
</feature>
<gene>
    <name evidence="1" type="ORF">ENG67_06295</name>
</gene>
<organism evidence="1">
    <name type="scientific">candidate division WOR-3 bacterium</name>
    <dbReference type="NCBI Taxonomy" id="2052148"/>
    <lineage>
        <taxon>Bacteria</taxon>
        <taxon>Bacteria division WOR-3</taxon>
    </lineage>
</organism>
<name>A0A7C0XA49_UNCW3</name>
<proteinExistence type="predicted"/>
<dbReference type="SUPFAM" id="SSF56935">
    <property type="entry name" value="Porins"/>
    <property type="match status" value="1"/>
</dbReference>
<dbReference type="AlphaFoldDB" id="A0A7C0XA49"/>
<dbReference type="Proteomes" id="UP000885931">
    <property type="component" value="Unassembled WGS sequence"/>
</dbReference>
<evidence type="ECO:0000313" key="1">
    <source>
        <dbReference type="EMBL" id="HDM90796.1"/>
    </source>
</evidence>
<comment type="caution">
    <text evidence="1">The sequence shown here is derived from an EMBL/GenBank/DDBJ whole genome shotgun (WGS) entry which is preliminary data.</text>
</comment>
<dbReference type="EMBL" id="DRBW01000230">
    <property type="protein sequence ID" value="HDM90796.1"/>
    <property type="molecule type" value="Genomic_DNA"/>
</dbReference>